<accession>A0ABT8STT4</accession>
<evidence type="ECO:0000313" key="2">
    <source>
        <dbReference type="Proteomes" id="UP001169006"/>
    </source>
</evidence>
<comment type="caution">
    <text evidence="1">The sequence shown here is derived from an EMBL/GenBank/DDBJ whole genome shotgun (WGS) entry which is preliminary data.</text>
</comment>
<reference evidence="1" key="2">
    <citation type="submission" date="2023-07" db="EMBL/GenBank/DDBJ databases">
        <authorList>
            <person name="Sun H."/>
        </authorList>
    </citation>
    <scope>NUCLEOTIDE SEQUENCE</scope>
    <source>
        <strain evidence="1">05753</strain>
    </source>
</reference>
<protein>
    <submittedName>
        <fullName evidence="1">Uncharacterized protein</fullName>
    </submittedName>
</protein>
<sequence length="61" mass="6534">MIVAACERRRRDADLGEFEHAGEIKREIGGERGLVGGCAEELADFRALAGREGIGSGVKTF</sequence>
<dbReference type="EMBL" id="JAUKWQ010000001">
    <property type="protein sequence ID" value="MDO1581463.1"/>
    <property type="molecule type" value="Genomic_DNA"/>
</dbReference>
<name>A0ABT8STT4_9HYPH</name>
<keyword evidence="2" id="KW-1185">Reference proteome</keyword>
<dbReference type="Proteomes" id="UP001169006">
    <property type="component" value="Unassembled WGS sequence"/>
</dbReference>
<gene>
    <name evidence="1" type="ORF">Q2T52_05075</name>
</gene>
<reference evidence="1" key="1">
    <citation type="journal article" date="2015" name="Int. J. Syst. Evol. Microbiol.">
        <title>Rhizobium oryzicola sp. nov., potential plant-growth-promoting endophytic bacteria isolated from rice roots.</title>
        <authorList>
            <person name="Zhang X.X."/>
            <person name="Gao J.S."/>
            <person name="Cao Y.H."/>
            <person name="Sheirdil R.A."/>
            <person name="Wang X.C."/>
            <person name="Zhang L."/>
        </authorList>
    </citation>
    <scope>NUCLEOTIDE SEQUENCE</scope>
    <source>
        <strain evidence="1">05753</strain>
    </source>
</reference>
<organism evidence="1 2">
    <name type="scientific">Rhizobium oryzicola</name>
    <dbReference type="NCBI Taxonomy" id="1232668"/>
    <lineage>
        <taxon>Bacteria</taxon>
        <taxon>Pseudomonadati</taxon>
        <taxon>Pseudomonadota</taxon>
        <taxon>Alphaproteobacteria</taxon>
        <taxon>Hyphomicrobiales</taxon>
        <taxon>Rhizobiaceae</taxon>
        <taxon>Rhizobium/Agrobacterium group</taxon>
        <taxon>Rhizobium</taxon>
    </lineage>
</organism>
<proteinExistence type="predicted"/>
<evidence type="ECO:0000313" key="1">
    <source>
        <dbReference type="EMBL" id="MDO1581463.1"/>
    </source>
</evidence>